<evidence type="ECO:0000313" key="3">
    <source>
        <dbReference type="Proteomes" id="UP001175226"/>
    </source>
</evidence>
<gene>
    <name evidence="2" type="ORF">EV421DRAFT_1473185</name>
</gene>
<protein>
    <submittedName>
        <fullName evidence="2">Uncharacterized protein</fullName>
    </submittedName>
</protein>
<dbReference type="AlphaFoldDB" id="A0AA39MVY1"/>
<organism evidence="2 3">
    <name type="scientific">Armillaria borealis</name>
    <dbReference type="NCBI Taxonomy" id="47425"/>
    <lineage>
        <taxon>Eukaryota</taxon>
        <taxon>Fungi</taxon>
        <taxon>Dikarya</taxon>
        <taxon>Basidiomycota</taxon>
        <taxon>Agaricomycotina</taxon>
        <taxon>Agaricomycetes</taxon>
        <taxon>Agaricomycetidae</taxon>
        <taxon>Agaricales</taxon>
        <taxon>Marasmiineae</taxon>
        <taxon>Physalacriaceae</taxon>
        <taxon>Armillaria</taxon>
    </lineage>
</organism>
<keyword evidence="3" id="KW-1185">Reference proteome</keyword>
<sequence>MAAHELASGSVVLERAVLLSHNIAAVMKTSPDSDGAEFKTFVLQMYTIALQQAAYTPGTVSPSVDVPGFILQSGQFIPVAARQLQDVQHVFFNSKKGTEAILKRASDELELGIVDAILTVPLEPTQLVPEPLIRVAESRATLQASTRALSADNIVEPEEELAISEECAQTFGFSRPGSKRARSTKSRLIAGDQRGIGQASQQQTGRKMATSGELLHPFAVTCSETKSAPEMILPHGVVMNVKDLLIAW</sequence>
<accession>A0AA39MVY1</accession>
<comment type="caution">
    <text evidence="2">The sequence shown here is derived from an EMBL/GenBank/DDBJ whole genome shotgun (WGS) entry which is preliminary data.</text>
</comment>
<evidence type="ECO:0000256" key="1">
    <source>
        <dbReference type="SAM" id="MobiDB-lite"/>
    </source>
</evidence>
<name>A0AA39MVY1_9AGAR</name>
<dbReference type="Proteomes" id="UP001175226">
    <property type="component" value="Unassembled WGS sequence"/>
</dbReference>
<reference evidence="2" key="1">
    <citation type="submission" date="2023-06" db="EMBL/GenBank/DDBJ databases">
        <authorList>
            <consortium name="Lawrence Berkeley National Laboratory"/>
            <person name="Ahrendt S."/>
            <person name="Sahu N."/>
            <person name="Indic B."/>
            <person name="Wong-Bajracharya J."/>
            <person name="Merenyi Z."/>
            <person name="Ke H.-M."/>
            <person name="Monk M."/>
            <person name="Kocsube S."/>
            <person name="Drula E."/>
            <person name="Lipzen A."/>
            <person name="Balint B."/>
            <person name="Henrissat B."/>
            <person name="Andreopoulos B."/>
            <person name="Martin F.M."/>
            <person name="Harder C.B."/>
            <person name="Rigling D."/>
            <person name="Ford K.L."/>
            <person name="Foster G.D."/>
            <person name="Pangilinan J."/>
            <person name="Papanicolaou A."/>
            <person name="Barry K."/>
            <person name="LaButti K."/>
            <person name="Viragh M."/>
            <person name="Koriabine M."/>
            <person name="Yan M."/>
            <person name="Riley R."/>
            <person name="Champramary S."/>
            <person name="Plett K.L."/>
            <person name="Tsai I.J."/>
            <person name="Slot J."/>
            <person name="Sipos G."/>
            <person name="Plett J."/>
            <person name="Nagy L.G."/>
            <person name="Grigoriev I.V."/>
        </authorList>
    </citation>
    <scope>NUCLEOTIDE SEQUENCE</scope>
    <source>
        <strain evidence="2">FPL87.14</strain>
    </source>
</reference>
<proteinExistence type="predicted"/>
<feature type="region of interest" description="Disordered" evidence="1">
    <location>
        <begin position="174"/>
        <end position="207"/>
    </location>
</feature>
<dbReference type="EMBL" id="JAUEPT010000009">
    <property type="protein sequence ID" value="KAK0448622.1"/>
    <property type="molecule type" value="Genomic_DNA"/>
</dbReference>
<evidence type="ECO:0000313" key="2">
    <source>
        <dbReference type="EMBL" id="KAK0448622.1"/>
    </source>
</evidence>